<dbReference type="STRING" id="36745.CLSAP_24940"/>
<keyword evidence="4 6" id="KW-0378">Hydrolase</keyword>
<dbReference type="PIRSF" id="PIRSF006488">
    <property type="entry name" value="Exonuc_VII_S"/>
    <property type="match status" value="1"/>
</dbReference>
<comment type="subunit">
    <text evidence="6">Heterooligomer composed of large and small subunits.</text>
</comment>
<keyword evidence="9" id="KW-1185">Reference proteome</keyword>
<dbReference type="HAMAP" id="MF_00337">
    <property type="entry name" value="Exonuc_7_S"/>
    <property type="match status" value="1"/>
</dbReference>
<reference evidence="8 9" key="1">
    <citation type="submission" date="2013-02" db="EMBL/GenBank/DDBJ databases">
        <title>Genome sequence of Clostridium saccharoperbutylacetonicum N1-4(HMT).</title>
        <authorList>
            <person name="Poehlein A."/>
            <person name="Daniel R."/>
        </authorList>
    </citation>
    <scope>NUCLEOTIDE SEQUENCE [LARGE SCALE GENOMIC DNA]</scope>
    <source>
        <strain evidence="9">N1-4(HMT)</strain>
    </source>
</reference>
<dbReference type="HOGENOM" id="CLU_145918_3_2_9"/>
<sequence>MAKKESYEEMLIKLQEILNNLENDELNLEESMKSYEEGVKLINKIYKVLDSYEAKISIIKEEKEVEFNDGDGDK</sequence>
<dbReference type="AlphaFoldDB" id="M1MP49"/>
<keyword evidence="3 6" id="KW-0540">Nuclease</keyword>
<dbReference type="NCBIfam" id="NF002140">
    <property type="entry name" value="PRK00977.1-4"/>
    <property type="match status" value="1"/>
</dbReference>
<evidence type="ECO:0000256" key="4">
    <source>
        <dbReference type="ARBA" id="ARBA00022801"/>
    </source>
</evidence>
<evidence type="ECO:0000256" key="3">
    <source>
        <dbReference type="ARBA" id="ARBA00022722"/>
    </source>
</evidence>
<dbReference type="KEGG" id="csr:Cspa_c27460"/>
<dbReference type="Pfam" id="PF02609">
    <property type="entry name" value="Exonuc_VII_S"/>
    <property type="match status" value="1"/>
</dbReference>
<evidence type="ECO:0000256" key="5">
    <source>
        <dbReference type="ARBA" id="ARBA00022839"/>
    </source>
</evidence>
<dbReference type="EMBL" id="CP004121">
    <property type="protein sequence ID" value="AGF56511.1"/>
    <property type="molecule type" value="Genomic_DNA"/>
</dbReference>
<dbReference type="InterPro" id="IPR003761">
    <property type="entry name" value="Exonuc_VII_S"/>
</dbReference>
<protein>
    <recommendedName>
        <fullName evidence="6">Exodeoxyribonuclease 7 small subunit</fullName>
        <ecNumber evidence="6">3.1.11.6</ecNumber>
    </recommendedName>
    <alternativeName>
        <fullName evidence="6">Exodeoxyribonuclease VII small subunit</fullName>
        <shortName evidence="6">Exonuclease VII small subunit</shortName>
    </alternativeName>
</protein>
<comment type="similarity">
    <text evidence="1 6">Belongs to the XseB family.</text>
</comment>
<organism evidence="8 9">
    <name type="scientific">Clostridium saccharoperbutylacetonicum N1-4(HMT)</name>
    <dbReference type="NCBI Taxonomy" id="931276"/>
    <lineage>
        <taxon>Bacteria</taxon>
        <taxon>Bacillati</taxon>
        <taxon>Bacillota</taxon>
        <taxon>Clostridia</taxon>
        <taxon>Eubacteriales</taxon>
        <taxon>Clostridiaceae</taxon>
        <taxon>Clostridium</taxon>
    </lineage>
</organism>
<dbReference type="PANTHER" id="PTHR34137:SF1">
    <property type="entry name" value="EXODEOXYRIBONUCLEASE 7 SMALL SUBUNIT"/>
    <property type="match status" value="1"/>
</dbReference>
<dbReference type="EC" id="3.1.11.6" evidence="6"/>
<keyword evidence="7" id="KW-0175">Coiled coil</keyword>
<name>M1MP49_9CLOT</name>
<keyword evidence="2 6" id="KW-0963">Cytoplasm</keyword>
<dbReference type="RefSeq" id="WP_015392830.1">
    <property type="nucleotide sequence ID" value="NC_020291.1"/>
</dbReference>
<keyword evidence="5 6" id="KW-0269">Exonuclease</keyword>
<dbReference type="PATRIC" id="fig|931276.5.peg.2758"/>
<dbReference type="GO" id="GO:0006308">
    <property type="term" value="P:DNA catabolic process"/>
    <property type="evidence" value="ECO:0007669"/>
    <property type="project" value="UniProtKB-UniRule"/>
</dbReference>
<evidence type="ECO:0000256" key="2">
    <source>
        <dbReference type="ARBA" id="ARBA00022490"/>
    </source>
</evidence>
<evidence type="ECO:0000256" key="6">
    <source>
        <dbReference type="HAMAP-Rule" id="MF_00337"/>
    </source>
</evidence>
<dbReference type="Proteomes" id="UP000011728">
    <property type="component" value="Chromosome"/>
</dbReference>
<dbReference type="eggNOG" id="COG1722">
    <property type="taxonomic scope" value="Bacteria"/>
</dbReference>
<proteinExistence type="inferred from homology"/>
<evidence type="ECO:0000313" key="8">
    <source>
        <dbReference type="EMBL" id="AGF56511.1"/>
    </source>
</evidence>
<dbReference type="PANTHER" id="PTHR34137">
    <property type="entry name" value="EXODEOXYRIBONUCLEASE 7 SMALL SUBUNIT"/>
    <property type="match status" value="1"/>
</dbReference>
<gene>
    <name evidence="6" type="primary">xseB</name>
    <name evidence="8" type="ORF">Cspa_c27460</name>
</gene>
<dbReference type="NCBIfam" id="TIGR01280">
    <property type="entry name" value="xseB"/>
    <property type="match status" value="1"/>
</dbReference>
<evidence type="ECO:0000313" key="9">
    <source>
        <dbReference type="Proteomes" id="UP000011728"/>
    </source>
</evidence>
<comment type="function">
    <text evidence="6">Bidirectionally degrades single-stranded DNA into large acid-insoluble oligonucleotides, which are then degraded further into small acid-soluble oligonucleotides.</text>
</comment>
<accession>M1MP49</accession>
<comment type="catalytic activity">
    <reaction evidence="6">
        <text>Exonucleolytic cleavage in either 5'- to 3'- or 3'- to 5'-direction to yield nucleoside 5'-phosphates.</text>
        <dbReference type="EC" id="3.1.11.6"/>
    </reaction>
</comment>
<dbReference type="InterPro" id="IPR037004">
    <property type="entry name" value="Exonuc_VII_ssu_sf"/>
</dbReference>
<dbReference type="SUPFAM" id="SSF116842">
    <property type="entry name" value="XseB-like"/>
    <property type="match status" value="1"/>
</dbReference>
<comment type="subcellular location">
    <subcellularLocation>
        <location evidence="6">Cytoplasm</location>
    </subcellularLocation>
</comment>
<evidence type="ECO:0000256" key="7">
    <source>
        <dbReference type="SAM" id="Coils"/>
    </source>
</evidence>
<dbReference type="GO" id="GO:0005829">
    <property type="term" value="C:cytosol"/>
    <property type="evidence" value="ECO:0007669"/>
    <property type="project" value="TreeGrafter"/>
</dbReference>
<evidence type="ECO:0000256" key="1">
    <source>
        <dbReference type="ARBA" id="ARBA00009998"/>
    </source>
</evidence>
<dbReference type="GO" id="GO:0008855">
    <property type="term" value="F:exodeoxyribonuclease VII activity"/>
    <property type="evidence" value="ECO:0007669"/>
    <property type="project" value="UniProtKB-UniRule"/>
</dbReference>
<dbReference type="GO" id="GO:0009318">
    <property type="term" value="C:exodeoxyribonuclease VII complex"/>
    <property type="evidence" value="ECO:0007669"/>
    <property type="project" value="UniProtKB-UniRule"/>
</dbReference>
<feature type="coiled-coil region" evidence="7">
    <location>
        <begin position="4"/>
        <end position="38"/>
    </location>
</feature>
<dbReference type="Gene3D" id="1.10.287.1040">
    <property type="entry name" value="Exonuclease VII, small subunit"/>
    <property type="match status" value="1"/>
</dbReference>